<evidence type="ECO:0000313" key="2">
    <source>
        <dbReference type="EMBL" id="KAF7510094.1"/>
    </source>
</evidence>
<feature type="compositionally biased region" description="Polar residues" evidence="1">
    <location>
        <begin position="112"/>
        <end position="138"/>
    </location>
</feature>
<sequence>MKVSARAAADSFWSTRSLIASHFNLDTAYRTSESSKDHVLQQHVLVEGCGESKLVGLLRSRPSPNSEPVASTEGLVNSSNPPSTLEELNRTSHGPLERMEGSEKKLVGLLRSSPSPNSEPVASTEGLVNSSNPSSTLEELNRTSHGPLERMAGIEKTVTIPQRPSSSMFSFGGESRRVRRLADEIMSDASLYTVQEEKLEAYDLSTALNTFKPEPTFGPSQRHRSGPDPGNSSSPFSGSETDCESFLETETTDCDSQIDRNLNPGLTQLRDLLVVVLLRSFCPDWHDDGLRRHAGTKRGRSDQASSSPNVWTQPSLYSQSASSSRGERTGANGEDDSEQHDEPNNKRTKNSGSSLLVGRLIACPYTRYDPIRYSERNMAEKHYRGCSSCFITDIPKLKQHLYRVHRRPDHYCASCYDTFKTWELLEAHQRTRPACEVREPLYLERMTEDQLKEVRKKRTGLNLTENWKLIFRIIFTDVPEDKVPESPYVDGNSQEVIGHFLSHFNRTAPRQLLLLVQSHLGQSLLLNQQQLRILDSALENSVSELIRTRTPSGPAVDDTTELDSSQIENCTSLSTDLAGHAAPSSPTASNLTHLPTLEQSTQLLGGDETRSDPTAIELFQDTFHSQPYHHHQSNALAAGSGGNPDFDSLDWLSSLILDQPPQPGQALGQNDSQVLSPTTWQNEMVRAQ</sequence>
<feature type="compositionally biased region" description="Low complexity" evidence="1">
    <location>
        <begin position="315"/>
        <end position="324"/>
    </location>
</feature>
<proteinExistence type="predicted"/>
<gene>
    <name evidence="2" type="ORF">GJ744_007198</name>
</gene>
<name>A0A8H7AMH0_9EURO</name>
<dbReference type="EMBL" id="JAACFV010000034">
    <property type="protein sequence ID" value="KAF7510094.1"/>
    <property type="molecule type" value="Genomic_DNA"/>
</dbReference>
<feature type="compositionally biased region" description="Polar residues" evidence="1">
    <location>
        <begin position="667"/>
        <end position="682"/>
    </location>
</feature>
<feature type="compositionally biased region" description="Acidic residues" evidence="1">
    <location>
        <begin position="241"/>
        <end position="253"/>
    </location>
</feature>
<evidence type="ECO:0008006" key="4">
    <source>
        <dbReference type="Google" id="ProtNLM"/>
    </source>
</evidence>
<feature type="region of interest" description="Disordered" evidence="1">
    <location>
        <begin position="59"/>
        <end position="145"/>
    </location>
</feature>
<reference evidence="2" key="1">
    <citation type="submission" date="2020-02" db="EMBL/GenBank/DDBJ databases">
        <authorList>
            <person name="Palmer J.M."/>
        </authorList>
    </citation>
    <scope>NUCLEOTIDE SEQUENCE</scope>
    <source>
        <strain evidence="2">EPUS1.4</strain>
        <tissue evidence="2">Thallus</tissue>
    </source>
</reference>
<feature type="region of interest" description="Disordered" evidence="1">
    <location>
        <begin position="289"/>
        <end position="352"/>
    </location>
</feature>
<keyword evidence="3" id="KW-1185">Reference proteome</keyword>
<feature type="compositionally biased region" description="Polar residues" evidence="1">
    <location>
        <begin position="62"/>
        <end position="83"/>
    </location>
</feature>
<dbReference type="OrthoDB" id="3521097at2759"/>
<evidence type="ECO:0000313" key="3">
    <source>
        <dbReference type="Proteomes" id="UP000606974"/>
    </source>
</evidence>
<feature type="compositionally biased region" description="Polar residues" evidence="1">
    <location>
        <begin position="302"/>
        <end position="314"/>
    </location>
</feature>
<protein>
    <recommendedName>
        <fullName evidence="4">C2H2-type domain-containing protein</fullName>
    </recommendedName>
</protein>
<dbReference type="PANTHER" id="PTHR38166">
    <property type="entry name" value="C2H2-TYPE DOMAIN-CONTAINING PROTEIN-RELATED"/>
    <property type="match status" value="1"/>
</dbReference>
<feature type="region of interest" description="Disordered" evidence="1">
    <location>
        <begin position="660"/>
        <end position="688"/>
    </location>
</feature>
<organism evidence="2 3">
    <name type="scientific">Endocarpon pusillum</name>
    <dbReference type="NCBI Taxonomy" id="364733"/>
    <lineage>
        <taxon>Eukaryota</taxon>
        <taxon>Fungi</taxon>
        <taxon>Dikarya</taxon>
        <taxon>Ascomycota</taxon>
        <taxon>Pezizomycotina</taxon>
        <taxon>Eurotiomycetes</taxon>
        <taxon>Chaetothyriomycetidae</taxon>
        <taxon>Verrucariales</taxon>
        <taxon>Verrucariaceae</taxon>
        <taxon>Endocarpon</taxon>
    </lineage>
</organism>
<feature type="region of interest" description="Disordered" evidence="1">
    <location>
        <begin position="210"/>
        <end position="259"/>
    </location>
</feature>
<evidence type="ECO:0000256" key="1">
    <source>
        <dbReference type="SAM" id="MobiDB-lite"/>
    </source>
</evidence>
<dbReference type="AlphaFoldDB" id="A0A8H7AMH0"/>
<comment type="caution">
    <text evidence="2">The sequence shown here is derived from an EMBL/GenBank/DDBJ whole genome shotgun (WGS) entry which is preliminary data.</text>
</comment>
<dbReference type="PANTHER" id="PTHR38166:SF1">
    <property type="entry name" value="C2H2-TYPE DOMAIN-CONTAINING PROTEIN"/>
    <property type="match status" value="1"/>
</dbReference>
<feature type="compositionally biased region" description="Basic and acidic residues" evidence="1">
    <location>
        <begin position="87"/>
        <end position="106"/>
    </location>
</feature>
<accession>A0A8H7AMH0</accession>
<feature type="compositionally biased region" description="Polar residues" evidence="1">
    <location>
        <begin position="230"/>
        <end position="240"/>
    </location>
</feature>
<dbReference type="Proteomes" id="UP000606974">
    <property type="component" value="Unassembled WGS sequence"/>
</dbReference>